<sequence length="176" mass="21476">MKVYTVQELETYYRMREQGYLIGDEKFVCEDFKKPYQWMMKQMEKKIEGYNGKDYPIWVWKRNVNRNEHDLLSKGTKGVILTLEIPEDRILWSDFDQWHFVLNNAPLLESEDEWERYIEDEESYPTEETWEKIFDLNLLRRNGKLNEEWIQGVTPKITMSMVKKVTRFIAKSSKHY</sequence>
<dbReference type="RefSeq" id="WP_185763105.1">
    <property type="nucleotide sequence ID" value="NZ_RIBP01000001.1"/>
</dbReference>
<evidence type="ECO:0000313" key="2">
    <source>
        <dbReference type="Proteomes" id="UP000319837"/>
    </source>
</evidence>
<evidence type="ECO:0000313" key="1">
    <source>
        <dbReference type="EMBL" id="TRZ39672.1"/>
    </source>
</evidence>
<dbReference type="InterPro" id="IPR024211">
    <property type="entry name" value="DUF3841"/>
</dbReference>
<organism evidence="1 2">
    <name type="scientific">Niallia circulans</name>
    <name type="common">Bacillus circulans</name>
    <dbReference type="NCBI Taxonomy" id="1397"/>
    <lineage>
        <taxon>Bacteria</taxon>
        <taxon>Bacillati</taxon>
        <taxon>Bacillota</taxon>
        <taxon>Bacilli</taxon>
        <taxon>Bacillales</taxon>
        <taxon>Bacillaceae</taxon>
        <taxon>Niallia</taxon>
    </lineage>
</organism>
<comment type="caution">
    <text evidence="1">The sequence shown here is derived from an EMBL/GenBank/DDBJ whole genome shotgun (WGS) entry which is preliminary data.</text>
</comment>
<dbReference type="EMBL" id="RIBP01000001">
    <property type="protein sequence ID" value="TRZ39672.1"/>
    <property type="molecule type" value="Genomic_DNA"/>
</dbReference>
<proteinExistence type="predicted"/>
<protein>
    <submittedName>
        <fullName evidence="1">DUF3841 domain-containing protein</fullName>
    </submittedName>
</protein>
<dbReference type="AlphaFoldDB" id="A0A553SRR2"/>
<gene>
    <name evidence="1" type="ORF">CEQ21_01535</name>
</gene>
<dbReference type="Pfam" id="PF12952">
    <property type="entry name" value="DUF3841"/>
    <property type="match status" value="1"/>
</dbReference>
<dbReference type="Proteomes" id="UP000319837">
    <property type="component" value="Unassembled WGS sequence"/>
</dbReference>
<accession>A0A553SRR2</accession>
<reference evidence="2" key="1">
    <citation type="submission" date="2018-10" db="EMBL/GenBank/DDBJ databases">
        <title>FDA dAtabase for Regulatory Grade micrObial Sequences (FDA-ARGOS): Supporting development and validation of Infectious Disease Dx tests.</title>
        <authorList>
            <person name="Minogue T."/>
            <person name="Wolcott M."/>
            <person name="Wasieloski L."/>
            <person name="Aguilar W."/>
            <person name="Moore D."/>
            <person name="Tallon L."/>
            <person name="Sadzewicz L."/>
            <person name="Sengamalay N."/>
            <person name="Ott S."/>
            <person name="Godinez A."/>
            <person name="Nagaraj S."/>
            <person name="Vavikolanu K."/>
            <person name="Vyas G."/>
            <person name="Nadendla S."/>
            <person name="George J."/>
            <person name="Sichtig H."/>
        </authorList>
    </citation>
    <scope>NUCLEOTIDE SEQUENCE [LARGE SCALE GENOMIC DNA]</scope>
    <source>
        <strain evidence="2">FDAARGOS_343</strain>
    </source>
</reference>
<name>A0A553SRR2_NIACI</name>